<feature type="domain" description="LysM" evidence="2">
    <location>
        <begin position="473"/>
        <end position="517"/>
    </location>
</feature>
<dbReference type="InterPro" id="IPR018392">
    <property type="entry name" value="LysM"/>
</dbReference>
<keyword evidence="4" id="KW-1185">Reference proteome</keyword>
<dbReference type="GO" id="GO:0000270">
    <property type="term" value="P:peptidoglycan metabolic process"/>
    <property type="evidence" value="ECO:0007669"/>
    <property type="project" value="InterPro"/>
</dbReference>
<evidence type="ECO:0000313" key="3">
    <source>
        <dbReference type="EMBL" id="NER18895.1"/>
    </source>
</evidence>
<dbReference type="PROSITE" id="PS51782">
    <property type="entry name" value="LYSM"/>
    <property type="match status" value="2"/>
</dbReference>
<name>A0A6M0CLT5_9FLAO</name>
<dbReference type="SUPFAM" id="SSF53955">
    <property type="entry name" value="Lysozyme-like"/>
    <property type="match status" value="1"/>
</dbReference>
<dbReference type="CDD" id="cd00118">
    <property type="entry name" value="LysM"/>
    <property type="match status" value="2"/>
</dbReference>
<dbReference type="AlphaFoldDB" id="A0A6M0CLT5"/>
<protein>
    <submittedName>
        <fullName evidence="3">LysM peptidoglycan-binding domain-containing protein</fullName>
    </submittedName>
</protein>
<dbReference type="EMBL" id="JAABOQ010000008">
    <property type="protein sequence ID" value="NER18895.1"/>
    <property type="molecule type" value="Genomic_DNA"/>
</dbReference>
<dbReference type="SMART" id="SM00257">
    <property type="entry name" value="LysM"/>
    <property type="match status" value="2"/>
</dbReference>
<dbReference type="CDD" id="cd16894">
    <property type="entry name" value="MltD-like"/>
    <property type="match status" value="1"/>
</dbReference>
<dbReference type="PANTHER" id="PTHR33734:SF22">
    <property type="entry name" value="MEMBRANE-BOUND LYTIC MUREIN TRANSGLYCOSYLASE D"/>
    <property type="match status" value="1"/>
</dbReference>
<accession>A0A6M0CLT5</accession>
<sequence>MKYLCYVLTLLSCSLSLGQQDSIPTKPETIKIESSVDSLLQNKEKLEVLTIDKKVITTKSIAGFRDYEKAYQYDSLWLQLQRESDYYQLVDVISKDENSVVNPNLPTDTLKHRLALLNERTPFNVEYNPGLERVINTFLTKKSDFLQRMLTKSQFYFPMFEQQLDNYDIPLEMKYLAIVESALNPRARSRVGATGLWQFMYPTGRQFGLDVNSYVDERRDPIMATEAACKYLKALNKTFDDWDLALAAYNSGPGNVSRAIRRSGGRTNYWNLRGYLPRETAGYVPAFLAMMYIFEYADVHGIQPQKLTTPYFETDTLHIKQLITFDQIEAVTDIPEEELQFFNPSYKLDIIPVVKGKNYYLRLPKHASGRFVANEDSIYSYAKAENAKREKPLPKLQELNKRIRYRVRNGDYLGKIANLYGVRIRDIKRWNGMRSNNLKIGQRLTIFPRKPGFAAVKPETRKKSKPIDPTNLTTYVVEEGDSLWTISQKFPGVSIQNIKDWNDISGSNLQPGMKLKISGGKP</sequence>
<evidence type="ECO:0000259" key="2">
    <source>
        <dbReference type="PROSITE" id="PS51782"/>
    </source>
</evidence>
<dbReference type="InterPro" id="IPR023346">
    <property type="entry name" value="Lysozyme-like_dom_sf"/>
</dbReference>
<dbReference type="InterPro" id="IPR036779">
    <property type="entry name" value="LysM_dom_sf"/>
</dbReference>
<evidence type="ECO:0000256" key="1">
    <source>
        <dbReference type="ARBA" id="ARBA00007734"/>
    </source>
</evidence>
<dbReference type="SUPFAM" id="SSF54106">
    <property type="entry name" value="LysM domain"/>
    <property type="match status" value="2"/>
</dbReference>
<gene>
    <name evidence="3" type="ORF">GWK10_16900</name>
</gene>
<dbReference type="RefSeq" id="WP_164033583.1">
    <property type="nucleotide sequence ID" value="NZ_JAABOQ010000008.1"/>
</dbReference>
<dbReference type="Proteomes" id="UP000474296">
    <property type="component" value="Unassembled WGS sequence"/>
</dbReference>
<reference evidence="3 4" key="1">
    <citation type="submission" date="2020-01" db="EMBL/GenBank/DDBJ databases">
        <title>Spongiivirga citrea KCTC 32990T.</title>
        <authorList>
            <person name="Wang G."/>
        </authorList>
    </citation>
    <scope>NUCLEOTIDE SEQUENCE [LARGE SCALE GENOMIC DNA]</scope>
    <source>
        <strain evidence="3 4">KCTC 32990</strain>
    </source>
</reference>
<dbReference type="PANTHER" id="PTHR33734">
    <property type="entry name" value="LYSM DOMAIN-CONTAINING GPI-ANCHORED PROTEIN 2"/>
    <property type="match status" value="1"/>
</dbReference>
<feature type="domain" description="LysM" evidence="2">
    <location>
        <begin position="403"/>
        <end position="446"/>
    </location>
</feature>
<dbReference type="Pfam" id="PF01464">
    <property type="entry name" value="SLT"/>
    <property type="match status" value="1"/>
</dbReference>
<dbReference type="Pfam" id="PF01476">
    <property type="entry name" value="LysM"/>
    <property type="match status" value="2"/>
</dbReference>
<dbReference type="GO" id="GO:0008932">
    <property type="term" value="F:lytic endotransglycosylase activity"/>
    <property type="evidence" value="ECO:0007669"/>
    <property type="project" value="TreeGrafter"/>
</dbReference>
<dbReference type="PROSITE" id="PS00922">
    <property type="entry name" value="TRANSGLYCOSYLASE"/>
    <property type="match status" value="1"/>
</dbReference>
<evidence type="ECO:0000313" key="4">
    <source>
        <dbReference type="Proteomes" id="UP000474296"/>
    </source>
</evidence>
<dbReference type="InterPro" id="IPR000189">
    <property type="entry name" value="Transglyc_AS"/>
</dbReference>
<dbReference type="InterPro" id="IPR008258">
    <property type="entry name" value="Transglycosylase_SLT_dom_1"/>
</dbReference>
<dbReference type="Gene3D" id="1.10.530.10">
    <property type="match status" value="1"/>
</dbReference>
<proteinExistence type="inferred from homology"/>
<dbReference type="Gene3D" id="3.10.350.10">
    <property type="entry name" value="LysM domain"/>
    <property type="match status" value="2"/>
</dbReference>
<organism evidence="3 4">
    <name type="scientific">Spongiivirga citrea</name>
    <dbReference type="NCBI Taxonomy" id="1481457"/>
    <lineage>
        <taxon>Bacteria</taxon>
        <taxon>Pseudomonadati</taxon>
        <taxon>Bacteroidota</taxon>
        <taxon>Flavobacteriia</taxon>
        <taxon>Flavobacteriales</taxon>
        <taxon>Flavobacteriaceae</taxon>
        <taxon>Spongiivirga</taxon>
    </lineage>
</organism>
<comment type="caution">
    <text evidence="3">The sequence shown here is derived from an EMBL/GenBank/DDBJ whole genome shotgun (WGS) entry which is preliminary data.</text>
</comment>
<dbReference type="GO" id="GO:0016020">
    <property type="term" value="C:membrane"/>
    <property type="evidence" value="ECO:0007669"/>
    <property type="project" value="InterPro"/>
</dbReference>
<comment type="similarity">
    <text evidence="1">Belongs to the transglycosylase Slt family.</text>
</comment>